<gene>
    <name evidence="1" type="ORF">HPB48_012971</name>
</gene>
<sequence>MEYSFKILHCAVSPGKSGEGCRQMQKVLRIVASLRLVPRLSDLFDHFVWKHNSNRGQDRARLPGRLVNYGHIAEGGLDIPVLRIVRSLIEYTQRKHVMLSRREYSQLKRGGSARLVARPGGGILERSLVCTESEGTDSSRVTIGVVFIFAT</sequence>
<dbReference type="Proteomes" id="UP000821853">
    <property type="component" value="Unassembled WGS sequence"/>
</dbReference>
<dbReference type="VEuPathDB" id="VectorBase:HLOH_050098"/>
<organism evidence="1 2">
    <name type="scientific">Haemaphysalis longicornis</name>
    <name type="common">Bush tick</name>
    <dbReference type="NCBI Taxonomy" id="44386"/>
    <lineage>
        <taxon>Eukaryota</taxon>
        <taxon>Metazoa</taxon>
        <taxon>Ecdysozoa</taxon>
        <taxon>Arthropoda</taxon>
        <taxon>Chelicerata</taxon>
        <taxon>Arachnida</taxon>
        <taxon>Acari</taxon>
        <taxon>Parasitiformes</taxon>
        <taxon>Ixodida</taxon>
        <taxon>Ixodoidea</taxon>
        <taxon>Ixodidae</taxon>
        <taxon>Haemaphysalinae</taxon>
        <taxon>Haemaphysalis</taxon>
    </lineage>
</organism>
<evidence type="ECO:0000313" key="1">
    <source>
        <dbReference type="EMBL" id="KAH9364951.1"/>
    </source>
</evidence>
<dbReference type="OrthoDB" id="1866965at2759"/>
<keyword evidence="2" id="KW-1185">Reference proteome</keyword>
<protein>
    <submittedName>
        <fullName evidence="1">Uncharacterized protein</fullName>
    </submittedName>
</protein>
<dbReference type="InterPro" id="IPR022162">
    <property type="entry name" value="TRPC4AP"/>
</dbReference>
<dbReference type="GO" id="GO:0006511">
    <property type="term" value="P:ubiquitin-dependent protein catabolic process"/>
    <property type="evidence" value="ECO:0007669"/>
    <property type="project" value="InterPro"/>
</dbReference>
<accession>A0A9J6FQ75</accession>
<dbReference type="EMBL" id="JABSTR010000003">
    <property type="protein sequence ID" value="KAH9364951.1"/>
    <property type="molecule type" value="Genomic_DNA"/>
</dbReference>
<dbReference type="GO" id="GO:0031464">
    <property type="term" value="C:Cul4A-RING E3 ubiquitin ligase complex"/>
    <property type="evidence" value="ECO:0007669"/>
    <property type="project" value="InterPro"/>
</dbReference>
<proteinExistence type="predicted"/>
<name>A0A9J6FQ75_HAELO</name>
<reference evidence="1 2" key="1">
    <citation type="journal article" date="2020" name="Cell">
        <title>Large-Scale Comparative Analyses of Tick Genomes Elucidate Their Genetic Diversity and Vector Capacities.</title>
        <authorList>
            <consortium name="Tick Genome and Microbiome Consortium (TIGMIC)"/>
            <person name="Jia N."/>
            <person name="Wang J."/>
            <person name="Shi W."/>
            <person name="Du L."/>
            <person name="Sun Y."/>
            <person name="Zhan W."/>
            <person name="Jiang J.F."/>
            <person name="Wang Q."/>
            <person name="Zhang B."/>
            <person name="Ji P."/>
            <person name="Bell-Sakyi L."/>
            <person name="Cui X.M."/>
            <person name="Yuan T.T."/>
            <person name="Jiang B.G."/>
            <person name="Yang W.F."/>
            <person name="Lam T.T."/>
            <person name="Chang Q.C."/>
            <person name="Ding S.J."/>
            <person name="Wang X.J."/>
            <person name="Zhu J.G."/>
            <person name="Ruan X.D."/>
            <person name="Zhao L."/>
            <person name="Wei J.T."/>
            <person name="Ye R.Z."/>
            <person name="Que T.C."/>
            <person name="Du C.H."/>
            <person name="Zhou Y.H."/>
            <person name="Cheng J.X."/>
            <person name="Dai P.F."/>
            <person name="Guo W.B."/>
            <person name="Han X.H."/>
            <person name="Huang E.J."/>
            <person name="Li L.F."/>
            <person name="Wei W."/>
            <person name="Gao Y.C."/>
            <person name="Liu J.Z."/>
            <person name="Shao H.Z."/>
            <person name="Wang X."/>
            <person name="Wang C.C."/>
            <person name="Yang T.C."/>
            <person name="Huo Q.B."/>
            <person name="Li W."/>
            <person name="Chen H.Y."/>
            <person name="Chen S.E."/>
            <person name="Zhou L.G."/>
            <person name="Ni X.B."/>
            <person name="Tian J.H."/>
            <person name="Sheng Y."/>
            <person name="Liu T."/>
            <person name="Pan Y.S."/>
            <person name="Xia L.Y."/>
            <person name="Li J."/>
            <person name="Zhao F."/>
            <person name="Cao W.C."/>
        </authorList>
    </citation>
    <scope>NUCLEOTIDE SEQUENCE [LARGE SCALE GENOMIC DNA]</scope>
    <source>
        <strain evidence="1">HaeL-2018</strain>
    </source>
</reference>
<comment type="caution">
    <text evidence="1">The sequence shown here is derived from an EMBL/GenBank/DDBJ whole genome shotgun (WGS) entry which is preliminary data.</text>
</comment>
<dbReference type="AlphaFoldDB" id="A0A9J6FQ75"/>
<evidence type="ECO:0000313" key="2">
    <source>
        <dbReference type="Proteomes" id="UP000821853"/>
    </source>
</evidence>
<dbReference type="Pfam" id="PF12463">
    <property type="entry name" value="DUF3689"/>
    <property type="match status" value="1"/>
</dbReference>